<dbReference type="GO" id="GO:0016020">
    <property type="term" value="C:membrane"/>
    <property type="evidence" value="ECO:0007669"/>
    <property type="project" value="UniProtKB-SubCell"/>
</dbReference>
<keyword evidence="3" id="KW-1133">Transmembrane helix</keyword>
<evidence type="ECO:0000313" key="7">
    <source>
        <dbReference type="Proteomes" id="UP000182649"/>
    </source>
</evidence>
<evidence type="ECO:0000256" key="2">
    <source>
        <dbReference type="ARBA" id="ARBA00022692"/>
    </source>
</evidence>
<dbReference type="InterPro" id="IPR029058">
    <property type="entry name" value="AB_hydrolase_fold"/>
</dbReference>
<dbReference type="OrthoDB" id="8566472at2"/>
<protein>
    <recommendedName>
        <fullName evidence="8">Alpha/beta hydrolase family protein</fullName>
    </recommendedName>
</protein>
<evidence type="ECO:0000313" key="6">
    <source>
        <dbReference type="EMBL" id="SFU66851.1"/>
    </source>
</evidence>
<dbReference type="RefSeq" id="WP_074975342.1">
    <property type="nucleotide sequence ID" value="NZ_FPBZ01000013.1"/>
</dbReference>
<dbReference type="AlphaFoldDB" id="A0A1I7I1S0"/>
<keyword evidence="4" id="KW-0472">Membrane</keyword>
<organism evidence="6 7">
    <name type="scientific">Nitrosospira multiformis</name>
    <dbReference type="NCBI Taxonomy" id="1231"/>
    <lineage>
        <taxon>Bacteria</taxon>
        <taxon>Pseudomonadati</taxon>
        <taxon>Pseudomonadota</taxon>
        <taxon>Betaproteobacteria</taxon>
        <taxon>Nitrosomonadales</taxon>
        <taxon>Nitrosomonadaceae</taxon>
        <taxon>Nitrosospira</taxon>
    </lineage>
</organism>
<name>A0A1I7I1S0_9PROT</name>
<dbReference type="EMBL" id="FPBZ01000013">
    <property type="protein sequence ID" value="SFU66851.1"/>
    <property type="molecule type" value="Genomic_DNA"/>
</dbReference>
<dbReference type="InterPro" id="IPR007941">
    <property type="entry name" value="DUF726"/>
</dbReference>
<dbReference type="SUPFAM" id="SSF53474">
    <property type="entry name" value="alpha/beta-Hydrolases"/>
    <property type="match status" value="1"/>
</dbReference>
<evidence type="ECO:0000256" key="4">
    <source>
        <dbReference type="ARBA" id="ARBA00023136"/>
    </source>
</evidence>
<feature type="region of interest" description="Disordered" evidence="5">
    <location>
        <begin position="282"/>
        <end position="313"/>
    </location>
</feature>
<gene>
    <name evidence="6" type="ORF">SAMN05216417_11392</name>
</gene>
<comment type="subcellular location">
    <subcellularLocation>
        <location evidence="1">Membrane</location>
        <topology evidence="1">Multi-pass membrane protein</topology>
    </subcellularLocation>
</comment>
<proteinExistence type="predicted"/>
<accession>A0A1I7I1S0</accession>
<reference evidence="6 7" key="1">
    <citation type="submission" date="2016-10" db="EMBL/GenBank/DDBJ databases">
        <authorList>
            <person name="de Groot N.N."/>
        </authorList>
    </citation>
    <scope>NUCLEOTIDE SEQUENCE [LARGE SCALE GENOMIC DNA]</scope>
    <source>
        <strain evidence="6 7">Nl14</strain>
    </source>
</reference>
<evidence type="ECO:0000256" key="1">
    <source>
        <dbReference type="ARBA" id="ARBA00004141"/>
    </source>
</evidence>
<evidence type="ECO:0000256" key="5">
    <source>
        <dbReference type="SAM" id="MobiDB-lite"/>
    </source>
</evidence>
<dbReference type="Proteomes" id="UP000182649">
    <property type="component" value="Unassembled WGS sequence"/>
</dbReference>
<evidence type="ECO:0000256" key="3">
    <source>
        <dbReference type="ARBA" id="ARBA00022989"/>
    </source>
</evidence>
<evidence type="ECO:0008006" key="8">
    <source>
        <dbReference type="Google" id="ProtNLM"/>
    </source>
</evidence>
<dbReference type="Pfam" id="PF05277">
    <property type="entry name" value="DUF726"/>
    <property type="match status" value="1"/>
</dbReference>
<sequence length="313" mass="34157">MARFKHLPLRYHPWLVLSLREAPEGGQLSHKLKCDPASPPCTAHDLVVLVHGFNNHMGEASASYLAFRDRQYPLAHETPPRLEGFLGDCFWPGDADWTSLLDKTDFFFYPTAVHRAPDAGRLLAEYLSRLPDLLQVHFVGHSLGCRVVLECIRKLKRGPQVGKVILMAAAVPTFMVEQGGELAAALAKANSVLVLYSQADEVLHYSFPPGQTLAGKGEGVLPVALGRDGAPTATLGRVESRPIENAGHSDYWGAWEKGASSKKSEDAASKVAELVADNLGLGERRREVGTQRAPATEILAGFPRENAPQRKLE</sequence>
<keyword evidence="2" id="KW-0812">Transmembrane</keyword>
<dbReference type="Gene3D" id="3.40.50.1820">
    <property type="entry name" value="alpha/beta hydrolase"/>
    <property type="match status" value="1"/>
</dbReference>